<dbReference type="Proteomes" id="UP001498398">
    <property type="component" value="Unassembled WGS sequence"/>
</dbReference>
<dbReference type="SMART" id="SM00382">
    <property type="entry name" value="AAA"/>
    <property type="match status" value="1"/>
</dbReference>
<comment type="caution">
    <text evidence="6">The sequence shown here is derived from an EMBL/GenBank/DDBJ whole genome shotgun (WGS) entry which is preliminary data.</text>
</comment>
<dbReference type="Pfam" id="PF00005">
    <property type="entry name" value="ABC_tran"/>
    <property type="match status" value="1"/>
</dbReference>
<dbReference type="InterPro" id="IPR003593">
    <property type="entry name" value="AAA+_ATPase"/>
</dbReference>
<keyword evidence="1" id="KW-0547">Nucleotide-binding</keyword>
<keyword evidence="4" id="KW-0812">Transmembrane</keyword>
<dbReference type="InterPro" id="IPR027417">
    <property type="entry name" value="P-loop_NTPase"/>
</dbReference>
<organism evidence="6 7">
    <name type="scientific">Marasmiellus scandens</name>
    <dbReference type="NCBI Taxonomy" id="2682957"/>
    <lineage>
        <taxon>Eukaryota</taxon>
        <taxon>Fungi</taxon>
        <taxon>Dikarya</taxon>
        <taxon>Basidiomycota</taxon>
        <taxon>Agaricomycotina</taxon>
        <taxon>Agaricomycetes</taxon>
        <taxon>Agaricomycetidae</taxon>
        <taxon>Agaricales</taxon>
        <taxon>Marasmiineae</taxon>
        <taxon>Omphalotaceae</taxon>
        <taxon>Marasmiellus</taxon>
    </lineage>
</organism>
<dbReference type="PANTHER" id="PTHR24221">
    <property type="entry name" value="ATP-BINDING CASSETTE SUB-FAMILY B"/>
    <property type="match status" value="1"/>
</dbReference>
<keyword evidence="2" id="KW-0067">ATP-binding</keyword>
<dbReference type="SUPFAM" id="SSF52540">
    <property type="entry name" value="P-loop containing nucleoside triphosphate hydrolases"/>
    <property type="match status" value="1"/>
</dbReference>
<dbReference type="InterPro" id="IPR003439">
    <property type="entry name" value="ABC_transporter-like_ATP-bd"/>
</dbReference>
<keyword evidence="4" id="KW-1133">Transmembrane helix</keyword>
<sequence>MDKSPEDSKPPGEAEASKNPDADIQTLNIGVYSVHLEKKTYEPLFAKYTRFYKKWKDYFTALTQLIWDVYTIAPALVMMLLLVEMFKSTEGVFLLHYETKIMRIMEVGLYEGIIDSNALIKAVGARLLCVVIKNIVSVISSRLARRVESRLFRHFDDYLLNCRLGFDLSMLANNMNDEVGASGVWTCVSSLLGIGCGLFGLLSQLGFVYHLGRSSNYGALFVLSCLVRPVLVRRIYPSIMEEPRIIETTNPHYLRIQALKGLVEKQFRSDILSGNIVQYIIDQFRASQVALGDTSTDRPEFYMMSAKEESPWMIVIEALDDLPMVFCAALAILKPTRTNLSTIFSLRQSAQSLKLSFARMFWQIQTFERRADIIYRLYEMRTKLSQTTVKDGDLSYQTLNTEPEASEKTSSSQGMKIEVRDVVFSYPGGETNASALDHASFSISPGQLVVIVGANGSGKSTLIKLLGRLYNPTSGSILVDGEDITKYKLSSLRRAAAMLTQDHHLYPLSIKENIGLGFAEKMNDEDMIMDAARKGGAEDVIKRLGSGMDTVLDPKGYQFAYKVLTTDKTALAEKLKSLKKTGDVSGGERQRLVAARTFMRFNSGDVKLVAVDEPSSALDPQAELDLFENIRNAREGKTVIFVTHRFGHLTKHADLILCMDKGRVIESGTHSELMEMGGQYCKLYNVQAQAFETKPAEE</sequence>
<dbReference type="PANTHER" id="PTHR24221:SF654">
    <property type="entry name" value="ATP-BINDING CASSETTE SUB-FAMILY B MEMBER 6"/>
    <property type="match status" value="1"/>
</dbReference>
<keyword evidence="4" id="KW-0472">Membrane</keyword>
<evidence type="ECO:0000313" key="6">
    <source>
        <dbReference type="EMBL" id="KAK7462807.1"/>
    </source>
</evidence>
<protein>
    <recommendedName>
        <fullName evidence="5">ABC transporter domain-containing protein</fullName>
    </recommendedName>
</protein>
<dbReference type="Gene3D" id="3.40.50.300">
    <property type="entry name" value="P-loop containing nucleotide triphosphate hydrolases"/>
    <property type="match status" value="1"/>
</dbReference>
<feature type="transmembrane region" description="Helical" evidence="4">
    <location>
        <begin position="65"/>
        <end position="83"/>
    </location>
</feature>
<evidence type="ECO:0000259" key="5">
    <source>
        <dbReference type="PROSITE" id="PS50893"/>
    </source>
</evidence>
<evidence type="ECO:0000256" key="2">
    <source>
        <dbReference type="ARBA" id="ARBA00022840"/>
    </source>
</evidence>
<feature type="domain" description="ABC transporter" evidence="5">
    <location>
        <begin position="417"/>
        <end position="686"/>
    </location>
</feature>
<evidence type="ECO:0000256" key="3">
    <source>
        <dbReference type="ARBA" id="ARBA00024363"/>
    </source>
</evidence>
<evidence type="ECO:0000313" key="7">
    <source>
        <dbReference type="Proteomes" id="UP001498398"/>
    </source>
</evidence>
<comment type="similarity">
    <text evidence="3">Belongs to the ABC transporter superfamily. ABCB family. Heavy Metal importer (TC 3.A.1.210) subfamily.</text>
</comment>
<keyword evidence="7" id="KW-1185">Reference proteome</keyword>
<reference evidence="6 7" key="1">
    <citation type="submission" date="2024-01" db="EMBL/GenBank/DDBJ databases">
        <title>A draft genome for the cacao thread blight pathogen Marasmiellus scandens.</title>
        <authorList>
            <person name="Baruah I.K."/>
            <person name="Leung J."/>
            <person name="Bukari Y."/>
            <person name="Amoako-Attah I."/>
            <person name="Meinhardt L.W."/>
            <person name="Bailey B.A."/>
            <person name="Cohen S.P."/>
        </authorList>
    </citation>
    <scope>NUCLEOTIDE SEQUENCE [LARGE SCALE GENOMIC DNA]</scope>
    <source>
        <strain evidence="6 7">GH-19</strain>
    </source>
</reference>
<evidence type="ECO:0000256" key="4">
    <source>
        <dbReference type="SAM" id="Phobius"/>
    </source>
</evidence>
<proteinExistence type="inferred from homology"/>
<feature type="transmembrane region" description="Helical" evidence="4">
    <location>
        <begin position="179"/>
        <end position="202"/>
    </location>
</feature>
<name>A0ABR1JKI8_9AGAR</name>
<dbReference type="InterPro" id="IPR039421">
    <property type="entry name" value="Type_1_exporter"/>
</dbReference>
<dbReference type="PROSITE" id="PS50893">
    <property type="entry name" value="ABC_TRANSPORTER_2"/>
    <property type="match status" value="1"/>
</dbReference>
<gene>
    <name evidence="6" type="ORF">VKT23_007387</name>
</gene>
<evidence type="ECO:0000256" key="1">
    <source>
        <dbReference type="ARBA" id="ARBA00022741"/>
    </source>
</evidence>
<dbReference type="EMBL" id="JBANRG010000010">
    <property type="protein sequence ID" value="KAK7462807.1"/>
    <property type="molecule type" value="Genomic_DNA"/>
</dbReference>
<accession>A0ABR1JKI8</accession>